<sequence length="86" mass="9897">MRGLRIARTAFIKRVSEPVLDALLDELLTLEIINKGEMDVVRIKPKTEKARELIDMVMNKGADASSHMITVFCELDRYLSRELKLH</sequence>
<name>A0A667XTR7_9TELE</name>
<evidence type="ECO:0000313" key="2">
    <source>
        <dbReference type="Ensembl" id="ENSMMDP00005018682.1"/>
    </source>
</evidence>
<evidence type="ECO:0000313" key="3">
    <source>
        <dbReference type="Proteomes" id="UP000472263"/>
    </source>
</evidence>
<dbReference type="SUPFAM" id="SSF47986">
    <property type="entry name" value="DEATH domain"/>
    <property type="match status" value="1"/>
</dbReference>
<dbReference type="InParanoid" id="A0A667XTR7"/>
<dbReference type="Gene3D" id="1.10.533.10">
    <property type="entry name" value="Death Domain, Fas"/>
    <property type="match status" value="1"/>
</dbReference>
<dbReference type="InterPro" id="IPR011029">
    <property type="entry name" value="DEATH-like_dom_sf"/>
</dbReference>
<protein>
    <recommendedName>
        <fullName evidence="1">CARD domain-containing protein</fullName>
    </recommendedName>
</protein>
<evidence type="ECO:0000259" key="1">
    <source>
        <dbReference type="PROSITE" id="PS50209"/>
    </source>
</evidence>
<dbReference type="AlphaFoldDB" id="A0A667XTR7"/>
<dbReference type="InterPro" id="IPR001315">
    <property type="entry name" value="CARD"/>
</dbReference>
<feature type="domain" description="CARD" evidence="1">
    <location>
        <begin position="1"/>
        <end position="86"/>
    </location>
</feature>
<reference evidence="2" key="3">
    <citation type="submission" date="2025-09" db="UniProtKB">
        <authorList>
            <consortium name="Ensembl"/>
        </authorList>
    </citation>
    <scope>IDENTIFICATION</scope>
</reference>
<accession>A0A667XTR7</accession>
<dbReference type="PROSITE" id="PS50209">
    <property type="entry name" value="CARD"/>
    <property type="match status" value="1"/>
</dbReference>
<dbReference type="Ensembl" id="ENSMMDT00005019131.1">
    <property type="protein sequence ID" value="ENSMMDP00005018682.1"/>
    <property type="gene ID" value="ENSMMDG00005009316.1"/>
</dbReference>
<dbReference type="GeneTree" id="ENSGT00940000175362"/>
<dbReference type="Pfam" id="PF00619">
    <property type="entry name" value="CARD"/>
    <property type="match status" value="1"/>
</dbReference>
<reference evidence="2" key="2">
    <citation type="submission" date="2025-08" db="UniProtKB">
        <authorList>
            <consortium name="Ensembl"/>
        </authorList>
    </citation>
    <scope>IDENTIFICATION</scope>
</reference>
<organism evidence="2 3">
    <name type="scientific">Myripristis murdjan</name>
    <name type="common">pinecone soldierfish</name>
    <dbReference type="NCBI Taxonomy" id="586833"/>
    <lineage>
        <taxon>Eukaryota</taxon>
        <taxon>Metazoa</taxon>
        <taxon>Chordata</taxon>
        <taxon>Craniata</taxon>
        <taxon>Vertebrata</taxon>
        <taxon>Euteleostomi</taxon>
        <taxon>Actinopterygii</taxon>
        <taxon>Neopterygii</taxon>
        <taxon>Teleostei</taxon>
        <taxon>Neoteleostei</taxon>
        <taxon>Acanthomorphata</taxon>
        <taxon>Holocentriformes</taxon>
        <taxon>Holocentridae</taxon>
        <taxon>Myripristis</taxon>
    </lineage>
</organism>
<reference evidence="2" key="1">
    <citation type="submission" date="2019-06" db="EMBL/GenBank/DDBJ databases">
        <authorList>
            <consortium name="Wellcome Sanger Institute Data Sharing"/>
        </authorList>
    </citation>
    <scope>NUCLEOTIDE SEQUENCE [LARGE SCALE GENOMIC DNA]</scope>
</reference>
<dbReference type="Proteomes" id="UP000472263">
    <property type="component" value="Chromosome 14"/>
</dbReference>
<dbReference type="GO" id="GO:0042981">
    <property type="term" value="P:regulation of apoptotic process"/>
    <property type="evidence" value="ECO:0007669"/>
    <property type="project" value="InterPro"/>
</dbReference>
<keyword evidence="3" id="KW-1185">Reference proteome</keyword>
<proteinExistence type="predicted"/>